<evidence type="ECO:0000313" key="9">
    <source>
        <dbReference type="Proteomes" id="UP000244060"/>
    </source>
</evidence>
<evidence type="ECO:0000256" key="1">
    <source>
        <dbReference type="ARBA" id="ARBA00022603"/>
    </source>
</evidence>
<dbReference type="InterPro" id="IPR004556">
    <property type="entry name" value="HemK-like"/>
</dbReference>
<feature type="binding site" evidence="5">
    <location>
        <position position="139"/>
    </location>
    <ligand>
        <name>S-adenosyl-L-methionine</name>
        <dbReference type="ChEBI" id="CHEBI:59789"/>
    </ligand>
</feature>
<feature type="domain" description="Methyltransferase small" evidence="6">
    <location>
        <begin position="97"/>
        <end position="191"/>
    </location>
</feature>
<gene>
    <name evidence="5" type="primary">prmC</name>
    <name evidence="8" type="ORF">C8J28_106158</name>
</gene>
<dbReference type="PANTHER" id="PTHR18895">
    <property type="entry name" value="HEMK METHYLTRANSFERASE"/>
    <property type="match status" value="1"/>
</dbReference>
<dbReference type="GO" id="GO:0102559">
    <property type="term" value="F:peptide chain release factor N(5)-glutamine methyltransferase activity"/>
    <property type="evidence" value="ECO:0007669"/>
    <property type="project" value="UniProtKB-EC"/>
</dbReference>
<comment type="similarity">
    <text evidence="5">Belongs to the protein N5-glutamine methyltransferase family. PrmC subfamily.</text>
</comment>
<evidence type="ECO:0000256" key="2">
    <source>
        <dbReference type="ARBA" id="ARBA00022679"/>
    </source>
</evidence>
<dbReference type="NCBIfam" id="TIGR03534">
    <property type="entry name" value="RF_mod_PrmC"/>
    <property type="match status" value="1"/>
</dbReference>
<dbReference type="Proteomes" id="UP000244060">
    <property type="component" value="Unassembled WGS sequence"/>
</dbReference>
<organism evidence="8 9">
    <name type="scientific">Cereibacter azotoformans</name>
    <dbReference type="NCBI Taxonomy" id="43057"/>
    <lineage>
        <taxon>Bacteria</taxon>
        <taxon>Pseudomonadati</taxon>
        <taxon>Pseudomonadota</taxon>
        <taxon>Alphaproteobacteria</taxon>
        <taxon>Rhodobacterales</taxon>
        <taxon>Paracoccaceae</taxon>
        <taxon>Cereibacter</taxon>
    </lineage>
</organism>
<evidence type="ECO:0000259" key="6">
    <source>
        <dbReference type="Pfam" id="PF05175"/>
    </source>
</evidence>
<feature type="binding site" evidence="5">
    <location>
        <position position="182"/>
    </location>
    <ligand>
        <name>S-adenosyl-L-methionine</name>
        <dbReference type="ChEBI" id="CHEBI:59789"/>
    </ligand>
</feature>
<evidence type="ECO:0000256" key="4">
    <source>
        <dbReference type="ARBA" id="ARBA00048391"/>
    </source>
</evidence>
<comment type="function">
    <text evidence="5">Methylates the class 1 translation termination release factors RF1/PrfA and RF2/PrfB on the glutamine residue of the universally conserved GGQ motif.</text>
</comment>
<dbReference type="SUPFAM" id="SSF53335">
    <property type="entry name" value="S-adenosyl-L-methionine-dependent methyltransferases"/>
    <property type="match status" value="1"/>
</dbReference>
<accession>A0A2T5K9B0</accession>
<dbReference type="CDD" id="cd02440">
    <property type="entry name" value="AdoMet_MTases"/>
    <property type="match status" value="1"/>
</dbReference>
<feature type="domain" description="Release factor glutamine methyltransferase N-terminal" evidence="7">
    <location>
        <begin position="5"/>
        <end position="75"/>
    </location>
</feature>
<dbReference type="RefSeq" id="WP_108220815.1">
    <property type="nucleotide sequence ID" value="NZ_CP090021.1"/>
</dbReference>
<dbReference type="GO" id="GO:0032259">
    <property type="term" value="P:methylation"/>
    <property type="evidence" value="ECO:0007669"/>
    <property type="project" value="UniProtKB-KW"/>
</dbReference>
<dbReference type="OrthoDB" id="9800643at2"/>
<sequence>MRAADALRAAIARLQAAGVEDAPRDARRLMAHALGIAPDRITLHLPDPLLPEADARFEAALAARIARQPVAQIVGERLFWGRPFRVTRDTLDPRPETECLIEAALAAPFATLLDLGTGTGCIAITLLAERPAARGVATDLSPAALAVAEGNALALGVADRLDCRRSDWFAAVPERFDLILSNPPYIAAHEMAELAPEVREWEPRMALTPEGDGLDAYRAITAGASAHLAPGGRLLLEIGAGQGADVAGLCASAGLTEVRILPDLDGRDRLVAARRPAV</sequence>
<dbReference type="Pfam" id="PF05175">
    <property type="entry name" value="MTS"/>
    <property type="match status" value="1"/>
</dbReference>
<evidence type="ECO:0000256" key="5">
    <source>
        <dbReference type="HAMAP-Rule" id="MF_02126"/>
    </source>
</evidence>
<dbReference type="InterPro" id="IPR007848">
    <property type="entry name" value="Small_mtfrase_dom"/>
</dbReference>
<comment type="catalytic activity">
    <reaction evidence="4 5">
        <text>L-glutaminyl-[peptide chain release factor] + S-adenosyl-L-methionine = N(5)-methyl-L-glutaminyl-[peptide chain release factor] + S-adenosyl-L-homocysteine + H(+)</text>
        <dbReference type="Rhea" id="RHEA:42896"/>
        <dbReference type="Rhea" id="RHEA-COMP:10271"/>
        <dbReference type="Rhea" id="RHEA-COMP:10272"/>
        <dbReference type="ChEBI" id="CHEBI:15378"/>
        <dbReference type="ChEBI" id="CHEBI:30011"/>
        <dbReference type="ChEBI" id="CHEBI:57856"/>
        <dbReference type="ChEBI" id="CHEBI:59789"/>
        <dbReference type="ChEBI" id="CHEBI:61891"/>
        <dbReference type="EC" id="2.1.1.297"/>
    </reaction>
</comment>
<proteinExistence type="inferred from homology"/>
<feature type="binding site" evidence="5">
    <location>
        <begin position="116"/>
        <end position="120"/>
    </location>
    <ligand>
        <name>S-adenosyl-L-methionine</name>
        <dbReference type="ChEBI" id="CHEBI:59789"/>
    </ligand>
</feature>
<evidence type="ECO:0000256" key="3">
    <source>
        <dbReference type="ARBA" id="ARBA00022691"/>
    </source>
</evidence>
<dbReference type="EMBL" id="QAOT01000006">
    <property type="protein sequence ID" value="PTR19010.1"/>
    <property type="molecule type" value="Genomic_DNA"/>
</dbReference>
<comment type="caution">
    <text evidence="8">The sequence shown here is derived from an EMBL/GenBank/DDBJ whole genome shotgun (WGS) entry which is preliminary data.</text>
</comment>
<dbReference type="EC" id="2.1.1.297" evidence="5"/>
<evidence type="ECO:0000313" key="8">
    <source>
        <dbReference type="EMBL" id="PTR19010.1"/>
    </source>
</evidence>
<dbReference type="Gene3D" id="3.40.50.150">
    <property type="entry name" value="Vaccinia Virus protein VP39"/>
    <property type="match status" value="1"/>
</dbReference>
<dbReference type="NCBIfam" id="TIGR00536">
    <property type="entry name" value="hemK_fam"/>
    <property type="match status" value="1"/>
</dbReference>
<dbReference type="InterPro" id="IPR019874">
    <property type="entry name" value="RF_methyltr_PrmC"/>
</dbReference>
<dbReference type="HAMAP" id="MF_02126">
    <property type="entry name" value="RF_methyltr_PrmC"/>
    <property type="match status" value="1"/>
</dbReference>
<dbReference type="Pfam" id="PF17827">
    <property type="entry name" value="PrmC_N"/>
    <property type="match status" value="1"/>
</dbReference>
<dbReference type="InterPro" id="IPR040758">
    <property type="entry name" value="PrmC_N"/>
</dbReference>
<dbReference type="InterPro" id="IPR002052">
    <property type="entry name" value="DNA_methylase_N6_adenine_CS"/>
</dbReference>
<name>A0A2T5K9B0_9RHOB</name>
<dbReference type="AlphaFoldDB" id="A0A2T5K9B0"/>
<dbReference type="PANTHER" id="PTHR18895:SF74">
    <property type="entry name" value="MTRF1L RELEASE FACTOR GLUTAMINE METHYLTRANSFERASE"/>
    <property type="match status" value="1"/>
</dbReference>
<keyword evidence="2 5" id="KW-0808">Transferase</keyword>
<feature type="binding site" evidence="5">
    <location>
        <position position="168"/>
    </location>
    <ligand>
        <name>S-adenosyl-L-methionine</name>
        <dbReference type="ChEBI" id="CHEBI:59789"/>
    </ligand>
</feature>
<keyword evidence="1 5" id="KW-0489">Methyltransferase</keyword>
<feature type="binding site" evidence="5">
    <location>
        <begin position="182"/>
        <end position="185"/>
    </location>
    <ligand>
        <name>substrate</name>
    </ligand>
</feature>
<dbReference type="GO" id="GO:0003676">
    <property type="term" value="F:nucleic acid binding"/>
    <property type="evidence" value="ECO:0007669"/>
    <property type="project" value="InterPro"/>
</dbReference>
<protein>
    <recommendedName>
        <fullName evidence="5">Release factor glutamine methyltransferase</fullName>
        <shortName evidence="5">RF MTase</shortName>
        <ecNumber evidence="5">2.1.1.297</ecNumber>
    </recommendedName>
    <alternativeName>
        <fullName evidence="5">N5-glutamine methyltransferase PrmC</fullName>
    </alternativeName>
    <alternativeName>
        <fullName evidence="5">Protein-(glutamine-N5) MTase PrmC</fullName>
    </alternativeName>
    <alternativeName>
        <fullName evidence="5">Protein-glutamine N-methyltransferase PrmC</fullName>
    </alternativeName>
</protein>
<dbReference type="InterPro" id="IPR029063">
    <property type="entry name" value="SAM-dependent_MTases_sf"/>
</dbReference>
<keyword evidence="9" id="KW-1185">Reference proteome</keyword>
<keyword evidence="3 5" id="KW-0949">S-adenosyl-L-methionine</keyword>
<reference evidence="8 9" key="1">
    <citation type="submission" date="2018-04" db="EMBL/GenBank/DDBJ databases">
        <title>Genomic Encyclopedia of Type Strains, Phase III (KMG-III): the genomes of soil and plant-associated and newly described type strains.</title>
        <authorList>
            <person name="Whitman W."/>
        </authorList>
    </citation>
    <scope>NUCLEOTIDE SEQUENCE [LARGE SCALE GENOMIC DNA]</scope>
    <source>
        <strain evidence="8 9">KA25</strain>
    </source>
</reference>
<dbReference type="InterPro" id="IPR050320">
    <property type="entry name" value="N5-glutamine_MTase"/>
</dbReference>
<dbReference type="Gene3D" id="1.10.8.10">
    <property type="entry name" value="DNA helicase RuvA subunit, C-terminal domain"/>
    <property type="match status" value="1"/>
</dbReference>
<dbReference type="PROSITE" id="PS00092">
    <property type="entry name" value="N6_MTASE"/>
    <property type="match status" value="1"/>
</dbReference>
<evidence type="ECO:0000259" key="7">
    <source>
        <dbReference type="Pfam" id="PF17827"/>
    </source>
</evidence>